<feature type="region of interest" description="Disordered" evidence="1">
    <location>
        <begin position="337"/>
        <end position="357"/>
    </location>
</feature>
<evidence type="ECO:0000259" key="2">
    <source>
        <dbReference type="PROSITE" id="PS50195"/>
    </source>
</evidence>
<dbReference type="Pfam" id="PF00787">
    <property type="entry name" value="PX"/>
    <property type="match status" value="1"/>
</dbReference>
<feature type="compositionally biased region" description="Low complexity" evidence="1">
    <location>
        <begin position="860"/>
        <end position="869"/>
    </location>
</feature>
<dbReference type="InterPro" id="IPR024554">
    <property type="entry name" value="LEC1-like_C"/>
</dbReference>
<dbReference type="EMBL" id="WHVB01000003">
    <property type="protein sequence ID" value="KAF8484577.1"/>
    <property type="molecule type" value="Genomic_DNA"/>
</dbReference>
<feature type="region of interest" description="Disordered" evidence="1">
    <location>
        <begin position="240"/>
        <end position="285"/>
    </location>
</feature>
<dbReference type="InterPro" id="IPR001683">
    <property type="entry name" value="PX_dom"/>
</dbReference>
<name>A0A9P5TCL5_9AGAM</name>
<reference evidence="3" key="2">
    <citation type="journal article" date="2020" name="Nat. Commun.">
        <title>Large-scale genome sequencing of mycorrhizal fungi provides insights into the early evolution of symbiotic traits.</title>
        <authorList>
            <person name="Miyauchi S."/>
            <person name="Kiss E."/>
            <person name="Kuo A."/>
            <person name="Drula E."/>
            <person name="Kohler A."/>
            <person name="Sanchez-Garcia M."/>
            <person name="Morin E."/>
            <person name="Andreopoulos B."/>
            <person name="Barry K.W."/>
            <person name="Bonito G."/>
            <person name="Buee M."/>
            <person name="Carver A."/>
            <person name="Chen C."/>
            <person name="Cichocki N."/>
            <person name="Clum A."/>
            <person name="Culley D."/>
            <person name="Crous P.W."/>
            <person name="Fauchery L."/>
            <person name="Girlanda M."/>
            <person name="Hayes R.D."/>
            <person name="Keri Z."/>
            <person name="LaButti K."/>
            <person name="Lipzen A."/>
            <person name="Lombard V."/>
            <person name="Magnuson J."/>
            <person name="Maillard F."/>
            <person name="Murat C."/>
            <person name="Nolan M."/>
            <person name="Ohm R.A."/>
            <person name="Pangilinan J."/>
            <person name="Pereira M.F."/>
            <person name="Perotto S."/>
            <person name="Peter M."/>
            <person name="Pfister S."/>
            <person name="Riley R."/>
            <person name="Sitrit Y."/>
            <person name="Stielow J.B."/>
            <person name="Szollosi G."/>
            <person name="Zifcakova L."/>
            <person name="Stursova M."/>
            <person name="Spatafora J.W."/>
            <person name="Tedersoo L."/>
            <person name="Vaario L.M."/>
            <person name="Yamada A."/>
            <person name="Yan M."/>
            <person name="Wang P."/>
            <person name="Xu J."/>
            <person name="Bruns T."/>
            <person name="Baldrian P."/>
            <person name="Vilgalys R."/>
            <person name="Dunand C."/>
            <person name="Henrissat B."/>
            <person name="Grigoriev I.V."/>
            <person name="Hibbett D."/>
            <person name="Nagy L.G."/>
            <person name="Martin F.M."/>
        </authorList>
    </citation>
    <scope>NUCLEOTIDE SEQUENCE</scope>
    <source>
        <strain evidence="3">Prilba</strain>
    </source>
</reference>
<dbReference type="Pfam" id="PF12828">
    <property type="entry name" value="PXB"/>
    <property type="match status" value="1"/>
</dbReference>
<dbReference type="OrthoDB" id="2117459at2759"/>
<dbReference type="InterPro" id="IPR047168">
    <property type="entry name" value="LEC1-like"/>
</dbReference>
<evidence type="ECO:0000256" key="1">
    <source>
        <dbReference type="SAM" id="MobiDB-lite"/>
    </source>
</evidence>
<feature type="compositionally biased region" description="Basic and acidic residues" evidence="1">
    <location>
        <begin position="341"/>
        <end position="357"/>
    </location>
</feature>
<evidence type="ECO:0000313" key="3">
    <source>
        <dbReference type="EMBL" id="KAF8484577.1"/>
    </source>
</evidence>
<feature type="compositionally biased region" description="Acidic residues" evidence="1">
    <location>
        <begin position="817"/>
        <end position="847"/>
    </location>
</feature>
<feature type="domain" description="PX" evidence="2">
    <location>
        <begin position="184"/>
        <end position="334"/>
    </location>
</feature>
<evidence type="ECO:0000313" key="4">
    <source>
        <dbReference type="Proteomes" id="UP000759537"/>
    </source>
</evidence>
<dbReference type="AlphaFoldDB" id="A0A9P5TCL5"/>
<feature type="compositionally biased region" description="Basic and acidic residues" evidence="1">
    <location>
        <begin position="240"/>
        <end position="252"/>
    </location>
</feature>
<dbReference type="Pfam" id="PF12825">
    <property type="entry name" value="DUF3818"/>
    <property type="match status" value="1"/>
</dbReference>
<protein>
    <recommendedName>
        <fullName evidence="2">PX domain-containing protein</fullName>
    </recommendedName>
</protein>
<dbReference type="GO" id="GO:0035091">
    <property type="term" value="F:phosphatidylinositol binding"/>
    <property type="evidence" value="ECO:0007669"/>
    <property type="project" value="InterPro"/>
</dbReference>
<dbReference type="SUPFAM" id="SSF64268">
    <property type="entry name" value="PX domain"/>
    <property type="match status" value="1"/>
</dbReference>
<dbReference type="PANTHER" id="PTHR47185">
    <property type="entry name" value="PX DOMAIN-CONTAINING PROTEIN YPR097W"/>
    <property type="match status" value="1"/>
</dbReference>
<dbReference type="PROSITE" id="PS50195">
    <property type="entry name" value="PX"/>
    <property type="match status" value="1"/>
</dbReference>
<reference evidence="3" key="1">
    <citation type="submission" date="2019-10" db="EMBL/GenBank/DDBJ databases">
        <authorList>
            <consortium name="DOE Joint Genome Institute"/>
            <person name="Kuo A."/>
            <person name="Miyauchi S."/>
            <person name="Kiss E."/>
            <person name="Drula E."/>
            <person name="Kohler A."/>
            <person name="Sanchez-Garcia M."/>
            <person name="Andreopoulos B."/>
            <person name="Barry K.W."/>
            <person name="Bonito G."/>
            <person name="Buee M."/>
            <person name="Carver A."/>
            <person name="Chen C."/>
            <person name="Cichocki N."/>
            <person name="Clum A."/>
            <person name="Culley D."/>
            <person name="Crous P.W."/>
            <person name="Fauchery L."/>
            <person name="Girlanda M."/>
            <person name="Hayes R."/>
            <person name="Keri Z."/>
            <person name="LaButti K."/>
            <person name="Lipzen A."/>
            <person name="Lombard V."/>
            <person name="Magnuson J."/>
            <person name="Maillard F."/>
            <person name="Morin E."/>
            <person name="Murat C."/>
            <person name="Nolan M."/>
            <person name="Ohm R."/>
            <person name="Pangilinan J."/>
            <person name="Pereira M."/>
            <person name="Perotto S."/>
            <person name="Peter M."/>
            <person name="Riley R."/>
            <person name="Sitrit Y."/>
            <person name="Stielow B."/>
            <person name="Szollosi G."/>
            <person name="Zifcakova L."/>
            <person name="Stursova M."/>
            <person name="Spatafora J.W."/>
            <person name="Tedersoo L."/>
            <person name="Vaario L.-M."/>
            <person name="Yamada A."/>
            <person name="Yan M."/>
            <person name="Wang P."/>
            <person name="Xu J."/>
            <person name="Bruns T."/>
            <person name="Baldrian P."/>
            <person name="Vilgalys R."/>
            <person name="Henrissat B."/>
            <person name="Grigoriev I.V."/>
            <person name="Hibbett D."/>
            <person name="Nagy L.G."/>
            <person name="Martin F.M."/>
        </authorList>
    </citation>
    <scope>NUCLEOTIDE SEQUENCE</scope>
    <source>
        <strain evidence="3">Prilba</strain>
    </source>
</reference>
<comment type="caution">
    <text evidence="3">The sequence shown here is derived from an EMBL/GenBank/DDBJ whole genome shotgun (WGS) entry which is preliminary data.</text>
</comment>
<feature type="compositionally biased region" description="Low complexity" evidence="1">
    <location>
        <begin position="914"/>
        <end position="931"/>
    </location>
</feature>
<feature type="compositionally biased region" description="Low complexity" evidence="1">
    <location>
        <begin position="890"/>
        <end position="907"/>
    </location>
</feature>
<dbReference type="InterPro" id="IPR024555">
    <property type="entry name" value="PX-associated"/>
</dbReference>
<accession>A0A9P5TCL5</accession>
<dbReference type="Proteomes" id="UP000759537">
    <property type="component" value="Unassembled WGS sequence"/>
</dbReference>
<sequence length="996" mass="111390">MATSSSQPHDPFELTPIRAHYLKKSLIQLQFSREIQAITSTANNSNASTLSYLGPPFSPPPKDAPILDLPFLRYLFRQFVLTFPFLASAPKDFFPDKVQPFISSLISRNLNSTSTLDDESADPAGTAKLIAKAERSFSLFLNYAVKTVEKEETVRLSQSDLDKLEAIARKRHAKLMKTKDVFEVNVVCVRTVVDRGRVRSKAHEEFIVRTRRSHFKDVYVSRRYGDFRTLYNELRKAHPDEEIRPPPAKDRTYVSSRAPLSPTVSNTSASFELPTSGSYNSPPSPVPTIAPSLRLAREKNRLTLRAYLHALMSSATITSSSVIKSFLLADPTTLTDEEVEDAQRREEADRTRDEGRKQFAKEVSARVDSLRSMVKGMKGDLLGRDGLTRMFAVIKTTDDVRGLPPDFQAVLEWGRISMASTIFHHYIAADDASESLAGLKRIHGFMPYFMLKAALKISNPVAMIRSVLDLFMAQPFGGRSLLQRMFTSSLNEEVKSLEEDIEAVKDKVDDPVICEKVRQFVYAPKEIQALYKRDSARENKHIIAIVLRSGEEPILSRAQMQRVVRSHRAHQEYLKHRGTLADSDDDDGPQNEDAWLFEDLAVLTKLYSRLRDKEQLISLIFEGTTADLMKDIITIFYTPLAQVYRAASIADSIGDLQSFINDLIKTVEATEELSQDNPQQTVQIFIDLVERHEQSFYYFVHKVHSKGEGLFSGLMRWIELFLDVVREGLGEPISLEFILPHTGDERRDTIKEIDEVALHHYKLKVAYESRLRRRFGRAGGADIDGDDKNTGEIVGGLVRDVSLGDFMRGGMLDVAAEEEENLDDSDESSSEYESDTDDGETESEESSESSPLPRPQLRASPSTPSLPKTTPRRAQEPFPPSQQSKLTSVAQSRSAAPLAASRSKQLPALPPPQSSSSPSATHASGASTSLSRHPTRASVAAPPHPPNARTPQKRYPASQKSPQAPKRQSKPASGALRPPELKKIAELLPLFVEMVR</sequence>
<proteinExistence type="predicted"/>
<keyword evidence="4" id="KW-1185">Reference proteome</keyword>
<feature type="region of interest" description="Disordered" evidence="1">
    <location>
        <begin position="817"/>
        <end position="981"/>
    </location>
</feature>
<dbReference type="PANTHER" id="PTHR47185:SF1">
    <property type="entry name" value="PX DOMAIN-CONTAINING PROTEIN YPR097W"/>
    <property type="match status" value="1"/>
</dbReference>
<gene>
    <name evidence="3" type="ORF">DFH94DRAFT_624828</name>
</gene>
<dbReference type="InterPro" id="IPR036871">
    <property type="entry name" value="PX_dom_sf"/>
</dbReference>
<dbReference type="CDD" id="cd06869">
    <property type="entry name" value="PX_UP2_fungi"/>
    <property type="match status" value="1"/>
</dbReference>
<dbReference type="Gene3D" id="3.30.1520.10">
    <property type="entry name" value="Phox-like domain"/>
    <property type="match status" value="1"/>
</dbReference>
<organism evidence="3 4">
    <name type="scientific">Russula ochroleuca</name>
    <dbReference type="NCBI Taxonomy" id="152965"/>
    <lineage>
        <taxon>Eukaryota</taxon>
        <taxon>Fungi</taxon>
        <taxon>Dikarya</taxon>
        <taxon>Basidiomycota</taxon>
        <taxon>Agaricomycotina</taxon>
        <taxon>Agaricomycetes</taxon>
        <taxon>Russulales</taxon>
        <taxon>Russulaceae</taxon>
        <taxon>Russula</taxon>
    </lineage>
</organism>
<feature type="compositionally biased region" description="Polar residues" evidence="1">
    <location>
        <begin position="262"/>
        <end position="281"/>
    </location>
</feature>